<evidence type="ECO:0000259" key="9">
    <source>
        <dbReference type="SMART" id="SM00738"/>
    </source>
</evidence>
<dbReference type="InterPro" id="IPR006645">
    <property type="entry name" value="NGN-like_dom"/>
</dbReference>
<evidence type="ECO:0000256" key="4">
    <source>
        <dbReference type="ARBA" id="ARBA00023163"/>
    </source>
</evidence>
<evidence type="ECO:0000256" key="6">
    <source>
        <dbReference type="NCBIfam" id="TIGR00922"/>
    </source>
</evidence>
<feature type="domain" description="KOW" evidence="10">
    <location>
        <begin position="203"/>
        <end position="230"/>
    </location>
</feature>
<evidence type="ECO:0000256" key="1">
    <source>
        <dbReference type="ARBA" id="ARBA00022472"/>
    </source>
</evidence>
<dbReference type="SMART" id="SM00739">
    <property type="entry name" value="KOW"/>
    <property type="match status" value="1"/>
</dbReference>
<name>A0A0D8FWQ0_9ACTN</name>
<dbReference type="SMART" id="SM00738">
    <property type="entry name" value="NGN"/>
    <property type="match status" value="1"/>
</dbReference>
<comment type="caution">
    <text evidence="11">The sequence shown here is derived from an EMBL/GenBank/DDBJ whole genome shotgun (WGS) entry which is preliminary data.</text>
</comment>
<feature type="domain" description="NusG-like N-terminal" evidence="9">
    <location>
        <begin position="79"/>
        <end position="187"/>
    </location>
</feature>
<dbReference type="CDD" id="cd09891">
    <property type="entry name" value="NGN_Bact_1"/>
    <property type="match status" value="1"/>
</dbReference>
<dbReference type="PATRIC" id="fig|1121877.4.peg.475"/>
<proteinExistence type="inferred from homology"/>
<evidence type="ECO:0000313" key="12">
    <source>
        <dbReference type="Proteomes" id="UP000032336"/>
    </source>
</evidence>
<evidence type="ECO:0000256" key="8">
    <source>
        <dbReference type="SAM" id="MobiDB-lite"/>
    </source>
</evidence>
<dbReference type="SUPFAM" id="SSF50104">
    <property type="entry name" value="Translation proteins SH3-like domain"/>
    <property type="match status" value="1"/>
</dbReference>
<protein>
    <recommendedName>
        <fullName evidence="5 6">Transcription termination/antitermination protein NusG</fullName>
    </recommendedName>
</protein>
<dbReference type="InterPro" id="IPR014722">
    <property type="entry name" value="Rib_uL2_dom2"/>
</dbReference>
<dbReference type="InterPro" id="IPR005824">
    <property type="entry name" value="KOW"/>
</dbReference>
<dbReference type="AlphaFoldDB" id="A0A0D8FWQ0"/>
<dbReference type="GO" id="GO:0006353">
    <property type="term" value="P:DNA-templated transcription termination"/>
    <property type="evidence" value="ECO:0007669"/>
    <property type="project" value="UniProtKB-UniRule"/>
</dbReference>
<dbReference type="eggNOG" id="COG0250">
    <property type="taxonomic scope" value="Bacteria"/>
</dbReference>
<dbReference type="Proteomes" id="UP000032336">
    <property type="component" value="Unassembled WGS sequence"/>
</dbReference>
<evidence type="ECO:0000256" key="3">
    <source>
        <dbReference type="ARBA" id="ARBA00023015"/>
    </source>
</evidence>
<evidence type="ECO:0000256" key="2">
    <source>
        <dbReference type="ARBA" id="ARBA00022814"/>
    </source>
</evidence>
<dbReference type="NCBIfam" id="TIGR00922">
    <property type="entry name" value="nusG"/>
    <property type="match status" value="1"/>
</dbReference>
<reference evidence="11 12" key="1">
    <citation type="submission" date="2015-01" db="EMBL/GenBank/DDBJ databases">
        <title>Draft genome of the acidophilic iron oxidizer Ferrimicrobium acidiphilum strain T23.</title>
        <authorList>
            <person name="Poehlein A."/>
            <person name="Eisen S."/>
            <person name="Schloemann M."/>
            <person name="Johnson B.D."/>
            <person name="Daniel R."/>
            <person name="Muehling M."/>
        </authorList>
    </citation>
    <scope>NUCLEOTIDE SEQUENCE [LARGE SCALE GENOMIC DNA]</scope>
    <source>
        <strain evidence="11 12">T23</strain>
    </source>
</reference>
<keyword evidence="1 5" id="KW-0806">Transcription termination</keyword>
<keyword evidence="3 5" id="KW-0805">Transcription regulation</keyword>
<dbReference type="GO" id="GO:0031564">
    <property type="term" value="P:transcription antitermination"/>
    <property type="evidence" value="ECO:0007669"/>
    <property type="project" value="UniProtKB-UniRule"/>
</dbReference>
<dbReference type="Gene3D" id="3.30.70.940">
    <property type="entry name" value="NusG, N-terminal domain"/>
    <property type="match status" value="1"/>
</dbReference>
<dbReference type="InterPro" id="IPR001062">
    <property type="entry name" value="Transcrpt_antiterm_NusG"/>
</dbReference>
<dbReference type="GO" id="GO:0005829">
    <property type="term" value="C:cytosol"/>
    <property type="evidence" value="ECO:0007669"/>
    <property type="project" value="TreeGrafter"/>
</dbReference>
<dbReference type="InterPro" id="IPR008991">
    <property type="entry name" value="Translation_prot_SH3-like_sf"/>
</dbReference>
<evidence type="ECO:0000256" key="7">
    <source>
        <dbReference type="RuleBase" id="RU000538"/>
    </source>
</evidence>
<keyword evidence="4 5" id="KW-0804">Transcription</keyword>
<evidence type="ECO:0000259" key="10">
    <source>
        <dbReference type="SMART" id="SM00739"/>
    </source>
</evidence>
<evidence type="ECO:0000256" key="5">
    <source>
        <dbReference type="HAMAP-Rule" id="MF_00948"/>
    </source>
</evidence>
<dbReference type="CDD" id="cd06091">
    <property type="entry name" value="KOW_NusG"/>
    <property type="match status" value="1"/>
</dbReference>
<keyword evidence="2 5" id="KW-0889">Transcription antitermination</keyword>
<dbReference type="SUPFAM" id="SSF82679">
    <property type="entry name" value="N-utilization substance G protein NusG, N-terminal domain"/>
    <property type="match status" value="1"/>
</dbReference>
<sequence length="257" mass="28245">MGVVAVSDDQISDEEVTAGSSPIDASGGGADYGSSTEREDDVSFELGDVGVDHIDHGEASDGFADEMEVDAIESPYDRAGAWYVVHCYSGYENKVKTNLFARVKSLNLDERIYEVEIPMEDVAEIKNGKRVSVRRKVFPGYVMVRADMDDEVWTAIRNTPGITSFVGSGSKPTPLSKREVESMLAFKTPEEMRTATVRKPTHGFDIGDTVQVKEGPLADFSGQISEINADQMKLKVLFNIFGRETPVELDFSQVTKI</sequence>
<evidence type="ECO:0000313" key="11">
    <source>
        <dbReference type="EMBL" id="KJE77695.1"/>
    </source>
</evidence>
<feature type="region of interest" description="Disordered" evidence="8">
    <location>
        <begin position="1"/>
        <end position="40"/>
    </location>
</feature>
<dbReference type="Pfam" id="PF02357">
    <property type="entry name" value="NusG"/>
    <property type="match status" value="1"/>
</dbReference>
<keyword evidence="12" id="KW-1185">Reference proteome</keyword>
<dbReference type="FunFam" id="3.30.70.940:FF:000002">
    <property type="entry name" value="Transcription termination/antitermination protein NusG"/>
    <property type="match status" value="1"/>
</dbReference>
<dbReference type="InterPro" id="IPR043425">
    <property type="entry name" value="NusG-like"/>
</dbReference>
<dbReference type="GO" id="GO:0006354">
    <property type="term" value="P:DNA-templated transcription elongation"/>
    <property type="evidence" value="ECO:0007669"/>
    <property type="project" value="UniProtKB-UniRule"/>
</dbReference>
<dbReference type="HAMAP" id="MF_00948">
    <property type="entry name" value="NusG"/>
    <property type="match status" value="1"/>
</dbReference>
<dbReference type="PANTHER" id="PTHR30265:SF2">
    <property type="entry name" value="TRANSCRIPTION TERMINATION_ANTITERMINATION PROTEIN NUSG"/>
    <property type="match status" value="1"/>
</dbReference>
<dbReference type="InterPro" id="IPR015869">
    <property type="entry name" value="Transcrpt_antiterm_NusG_bac_CS"/>
</dbReference>
<dbReference type="PRINTS" id="PR00338">
    <property type="entry name" value="NUSGTNSCPFCT"/>
</dbReference>
<dbReference type="EMBL" id="JXUW01000003">
    <property type="protein sequence ID" value="KJE77695.1"/>
    <property type="molecule type" value="Genomic_DNA"/>
</dbReference>
<dbReference type="InterPro" id="IPR047050">
    <property type="entry name" value="NGN"/>
</dbReference>
<dbReference type="Gene3D" id="2.30.30.30">
    <property type="match status" value="1"/>
</dbReference>
<accession>A0A0D8FWQ0</accession>
<dbReference type="InterPro" id="IPR036735">
    <property type="entry name" value="NGN_dom_sf"/>
</dbReference>
<organism evidence="11 12">
    <name type="scientific">Ferrimicrobium acidiphilum DSM 19497</name>
    <dbReference type="NCBI Taxonomy" id="1121877"/>
    <lineage>
        <taxon>Bacteria</taxon>
        <taxon>Bacillati</taxon>
        <taxon>Actinomycetota</taxon>
        <taxon>Acidimicrobiia</taxon>
        <taxon>Acidimicrobiales</taxon>
        <taxon>Acidimicrobiaceae</taxon>
        <taxon>Ferrimicrobium</taxon>
    </lineage>
</organism>
<gene>
    <name evidence="5" type="primary">nusG</name>
    <name evidence="11" type="ORF">FEAC_04430</name>
</gene>
<comment type="similarity">
    <text evidence="5 7">Belongs to the NusG family.</text>
</comment>
<comment type="function">
    <text evidence="5 7">Participates in transcription elongation, termination and antitermination.</text>
</comment>
<dbReference type="GO" id="GO:0032784">
    <property type="term" value="P:regulation of DNA-templated transcription elongation"/>
    <property type="evidence" value="ECO:0007669"/>
    <property type="project" value="InterPro"/>
</dbReference>
<dbReference type="PANTHER" id="PTHR30265">
    <property type="entry name" value="RHO-INTERACTING TRANSCRIPTION TERMINATION FACTOR NUSG"/>
    <property type="match status" value="1"/>
</dbReference>
<dbReference type="FunFam" id="2.30.30.30:FF:000002">
    <property type="entry name" value="Transcription termination/antitermination factor NusG"/>
    <property type="match status" value="1"/>
</dbReference>
<dbReference type="STRING" id="1121877.FEAC_04430"/>
<dbReference type="PROSITE" id="PS01014">
    <property type="entry name" value="NUSG"/>
    <property type="match status" value="1"/>
</dbReference>